<comment type="caution">
    <text evidence="1">The sequence shown here is derived from an EMBL/GenBank/DDBJ whole genome shotgun (WGS) entry which is preliminary data.</text>
</comment>
<name>A0A2P5EG55_TREOI</name>
<evidence type="ECO:0000313" key="2">
    <source>
        <dbReference type="Proteomes" id="UP000237000"/>
    </source>
</evidence>
<dbReference type="AlphaFoldDB" id="A0A2P5EG55"/>
<proteinExistence type="predicted"/>
<sequence>NNAPYIDIFQKIVYSLISSKHKSFRPKLLLVRSVLFPSDPLAIGSNHPQEAQITTNLS</sequence>
<dbReference type="InParanoid" id="A0A2P5EG55"/>
<keyword evidence="2" id="KW-1185">Reference proteome</keyword>
<dbReference type="Proteomes" id="UP000237000">
    <property type="component" value="Unassembled WGS sequence"/>
</dbReference>
<dbReference type="EMBL" id="JXTC01000161">
    <property type="protein sequence ID" value="PON84494.1"/>
    <property type="molecule type" value="Genomic_DNA"/>
</dbReference>
<protein>
    <submittedName>
        <fullName evidence="1">Uncharacterized protein</fullName>
    </submittedName>
</protein>
<organism evidence="1 2">
    <name type="scientific">Trema orientale</name>
    <name type="common">Charcoal tree</name>
    <name type="synonym">Celtis orientalis</name>
    <dbReference type="NCBI Taxonomy" id="63057"/>
    <lineage>
        <taxon>Eukaryota</taxon>
        <taxon>Viridiplantae</taxon>
        <taxon>Streptophyta</taxon>
        <taxon>Embryophyta</taxon>
        <taxon>Tracheophyta</taxon>
        <taxon>Spermatophyta</taxon>
        <taxon>Magnoliopsida</taxon>
        <taxon>eudicotyledons</taxon>
        <taxon>Gunneridae</taxon>
        <taxon>Pentapetalae</taxon>
        <taxon>rosids</taxon>
        <taxon>fabids</taxon>
        <taxon>Rosales</taxon>
        <taxon>Cannabaceae</taxon>
        <taxon>Trema</taxon>
    </lineage>
</organism>
<gene>
    <name evidence="1" type="ORF">TorRG33x02_196990</name>
</gene>
<accession>A0A2P5EG55</accession>
<evidence type="ECO:0000313" key="1">
    <source>
        <dbReference type="EMBL" id="PON84494.1"/>
    </source>
</evidence>
<feature type="non-terminal residue" evidence="1">
    <location>
        <position position="1"/>
    </location>
</feature>
<reference evidence="2" key="1">
    <citation type="submission" date="2016-06" db="EMBL/GenBank/DDBJ databases">
        <title>Parallel loss of symbiosis genes in relatives of nitrogen-fixing non-legume Parasponia.</title>
        <authorList>
            <person name="Van Velzen R."/>
            <person name="Holmer R."/>
            <person name="Bu F."/>
            <person name="Rutten L."/>
            <person name="Van Zeijl A."/>
            <person name="Liu W."/>
            <person name="Santuari L."/>
            <person name="Cao Q."/>
            <person name="Sharma T."/>
            <person name="Shen D."/>
            <person name="Roswanjaya Y."/>
            <person name="Wardhani T."/>
            <person name="Kalhor M.S."/>
            <person name="Jansen J."/>
            <person name="Van den Hoogen J."/>
            <person name="Gungor B."/>
            <person name="Hartog M."/>
            <person name="Hontelez J."/>
            <person name="Verver J."/>
            <person name="Yang W.-C."/>
            <person name="Schijlen E."/>
            <person name="Repin R."/>
            <person name="Schilthuizen M."/>
            <person name="Schranz E."/>
            <person name="Heidstra R."/>
            <person name="Miyata K."/>
            <person name="Fedorova E."/>
            <person name="Kohlen W."/>
            <person name="Bisseling T."/>
            <person name="Smit S."/>
            <person name="Geurts R."/>
        </authorList>
    </citation>
    <scope>NUCLEOTIDE SEQUENCE [LARGE SCALE GENOMIC DNA]</scope>
    <source>
        <strain evidence="2">cv. RG33-2</strain>
    </source>
</reference>